<organism evidence="1">
    <name type="scientific">Lactococcus lactis subsp. cremoris</name>
    <name type="common">Streptococcus cremoris</name>
    <dbReference type="NCBI Taxonomy" id="1359"/>
    <lineage>
        <taxon>Bacteria</taxon>
        <taxon>Bacillati</taxon>
        <taxon>Bacillota</taxon>
        <taxon>Bacilli</taxon>
        <taxon>Lactobacillales</taxon>
        <taxon>Streptococcaceae</taxon>
        <taxon>Lactococcus</taxon>
    </lineage>
</organism>
<name>A0A023U9Y2_LACLC</name>
<gene>
    <name evidence="1" type="ORF">3107_010</name>
</gene>
<dbReference type="EMBL" id="KF498848">
    <property type="protein sequence ID" value="AHX98260.1"/>
    <property type="molecule type" value="Genomic_DNA"/>
</dbReference>
<proteinExistence type="predicted"/>
<dbReference type="Pfam" id="PF09913">
    <property type="entry name" value="DUF2142"/>
    <property type="match status" value="1"/>
</dbReference>
<dbReference type="RefSeq" id="WP_064305113.1">
    <property type="nucleotide sequence ID" value="NZ_CP031538.1"/>
</dbReference>
<evidence type="ECO:0000313" key="1">
    <source>
        <dbReference type="EMBL" id="AHX98260.1"/>
    </source>
</evidence>
<accession>A0A023U9Y2</accession>
<dbReference type="InterPro" id="IPR018674">
    <property type="entry name" value="DUF2142_membrane"/>
</dbReference>
<sequence>MDTVRYRRNDYHLNKRHNEKRHSEKSKISFNAEVIEKKVHKFYLSIALFFGIILSIGMPFFNEPDGVYHFVNSSNIVHLTTDITVYGENSKWFGNQFVNQKPAYQNGDYFKKYFETEVQRMPMNKLPRSTEYPKVLSYNFLGHIVPAAGVWLGYHIYPSMGMMIVYARLLSMFVYTLILFFIIKYVRRGKLVFTIIGLSPVVMNTFSSLSYDGLTLILAAFLVAVGINMVDKGKITPFNLLPMIISSIAVYFAAKTNIKLLILIFPIIILSIFMRWKTKNIIRRLSKRARFTTSIVVLIIVLIGGILYARRYGGFGLVIYKLFMNFSYNFNPNINVQDINTVLVQPLATHNMMPFWLTSVWFILILAAAFVETKFVKDPLISYGALGLFVLNIVVLYINFFTGYSSGANAINGAIGGVQGRYVTPMLFLLPLFAGNEHFELKVISYKTIALSSAVIIIISNSLLIFDTLFTILKF</sequence>
<dbReference type="AlphaFoldDB" id="A0A023U9Y2"/>
<reference evidence="1" key="1">
    <citation type="journal article" date="2014" name="MBio">
        <title>Differences in lactococcal cell wall polysaccharide structure are major determining factors in bacteriophage sensitivity.</title>
        <authorList>
            <person name="Ainsworth S."/>
            <person name="Sadovskaya I."/>
            <person name="Vinogradov E."/>
            <person name="Courtin P."/>
            <person name="Guerardel Y."/>
            <person name="Mahony J."/>
            <person name="Grard T."/>
            <person name="Cambillau C."/>
            <person name="Chapot-Chartier M.P."/>
            <person name="van Sinderen D."/>
        </authorList>
    </citation>
    <scope>NUCLEOTIDE SEQUENCE</scope>
    <source>
        <strain evidence="1">3107</strain>
    </source>
</reference>
<protein>
    <submittedName>
        <fullName evidence="1">Uncharacterized protein</fullName>
    </submittedName>
</protein>